<evidence type="ECO:0000259" key="1">
    <source>
        <dbReference type="Pfam" id="PF04326"/>
    </source>
</evidence>
<dbReference type="PANTHER" id="PTHR30595:SF6">
    <property type="entry name" value="SCHLAFEN ALBA-2 DOMAIN-CONTAINING PROTEIN"/>
    <property type="match status" value="1"/>
</dbReference>
<dbReference type="Gene3D" id="3.30.950.30">
    <property type="entry name" value="Schlafen, AAA domain"/>
    <property type="match status" value="1"/>
</dbReference>
<dbReference type="InterPro" id="IPR038461">
    <property type="entry name" value="Schlafen_AlbA_2_dom_sf"/>
</dbReference>
<dbReference type="InterPro" id="IPR007421">
    <property type="entry name" value="Schlafen_AlbA_2_dom"/>
</dbReference>
<evidence type="ECO:0000313" key="3">
    <source>
        <dbReference type="Proteomes" id="UP001291999"/>
    </source>
</evidence>
<dbReference type="Pfam" id="PF04326">
    <property type="entry name" value="SLFN_AlbA_2"/>
    <property type="match status" value="1"/>
</dbReference>
<accession>A0ABU5KAE3</accession>
<protein>
    <submittedName>
        <fullName evidence="2">ATP-binding protein</fullName>
    </submittedName>
</protein>
<dbReference type="GO" id="GO:0005524">
    <property type="term" value="F:ATP binding"/>
    <property type="evidence" value="ECO:0007669"/>
    <property type="project" value="UniProtKB-KW"/>
</dbReference>
<organism evidence="2 3">
    <name type="scientific">Nocardioides renjunii</name>
    <dbReference type="NCBI Taxonomy" id="3095075"/>
    <lineage>
        <taxon>Bacteria</taxon>
        <taxon>Bacillati</taxon>
        <taxon>Actinomycetota</taxon>
        <taxon>Actinomycetes</taxon>
        <taxon>Propionibacteriales</taxon>
        <taxon>Nocardioidaceae</taxon>
        <taxon>Nocardioides</taxon>
    </lineage>
</organism>
<dbReference type="EMBL" id="JAXQPW010000001">
    <property type="protein sequence ID" value="MDZ5661404.1"/>
    <property type="molecule type" value="Genomic_DNA"/>
</dbReference>
<gene>
    <name evidence="2" type="ORF">SFC79_06460</name>
</gene>
<dbReference type="PANTHER" id="PTHR30595">
    <property type="entry name" value="GLPR-RELATED TRANSCRIPTIONAL REPRESSOR"/>
    <property type="match status" value="1"/>
</dbReference>
<comment type="caution">
    <text evidence="2">The sequence shown here is derived from an EMBL/GenBank/DDBJ whole genome shotgun (WGS) entry which is preliminary data.</text>
</comment>
<name>A0ABU5KAE3_9ACTN</name>
<keyword evidence="2" id="KW-0067">ATP-binding</keyword>
<evidence type="ECO:0000313" key="2">
    <source>
        <dbReference type="EMBL" id="MDZ5661404.1"/>
    </source>
</evidence>
<keyword evidence="2" id="KW-0547">Nucleotide-binding</keyword>
<dbReference type="Proteomes" id="UP001291999">
    <property type="component" value="Unassembled WGS sequence"/>
</dbReference>
<reference evidence="2 3" key="1">
    <citation type="submission" date="2023-11" db="EMBL/GenBank/DDBJ databases">
        <title>Novel species in genus Nocardioides.</title>
        <authorList>
            <person name="Zhou H."/>
        </authorList>
    </citation>
    <scope>NUCLEOTIDE SEQUENCE [LARGE SCALE GENOMIC DNA]</scope>
    <source>
        <strain evidence="2 3">S-58</strain>
    </source>
</reference>
<feature type="domain" description="Schlafen AlbA-2" evidence="1">
    <location>
        <begin position="288"/>
        <end position="431"/>
    </location>
</feature>
<keyword evidence="3" id="KW-1185">Reference proteome</keyword>
<sequence>MKILYLARQLHFDGVKLAGRSLVRHLATENDVRVCGMIVEPDSALLEGDMADVLAVPADLVDVDVIYMEGGWNDPQLGDHLARLPLEIAKTFASRGGVLVVSDLDKSTAAKQHRSLMNARDFIKAQVRTGEMLGYEGVRYLYDAGALEARGAMRFFVSEMVVDRWLEPAMQGIDSLLTAGAVDLLPAGGVAASAHRTTAVHINDLSTGEAYPWAWASADEYGSGHVAVIGAGISYDQLVDECPDNAIWVSHLLDLLVSRSRENRAWATPASSTKKAAGDISALIARDESQRLERKSSFLTPMDDQRSDTPTSTIQHAIGKSIAALANTDGGHVVIGVDDDGQVLGLEKDFASVGGNDRDGFEKKLVQYLKDGLTPGWSTLGLKVHWLSQPEGEVAIVEVPRSEQVVHLKVSKKNQPSYQAVYVRMGTTTHELAGPELVHWVQRRQAS</sequence>
<dbReference type="RefSeq" id="WP_322423687.1">
    <property type="nucleotide sequence ID" value="NZ_JAXQPW010000001.1"/>
</dbReference>
<proteinExistence type="predicted"/>